<dbReference type="Proteomes" id="UP000886523">
    <property type="component" value="Unassembled WGS sequence"/>
</dbReference>
<comment type="caution">
    <text evidence="2">The sequence shown here is derived from an EMBL/GenBank/DDBJ whole genome shotgun (WGS) entry which is preliminary data.</text>
</comment>
<accession>A0A9P6BCV2</accession>
<protein>
    <submittedName>
        <fullName evidence="2">Uncharacterized protein</fullName>
    </submittedName>
</protein>
<organism evidence="2 3">
    <name type="scientific">Hydnum rufescens UP504</name>
    <dbReference type="NCBI Taxonomy" id="1448309"/>
    <lineage>
        <taxon>Eukaryota</taxon>
        <taxon>Fungi</taxon>
        <taxon>Dikarya</taxon>
        <taxon>Basidiomycota</taxon>
        <taxon>Agaricomycotina</taxon>
        <taxon>Agaricomycetes</taxon>
        <taxon>Cantharellales</taxon>
        <taxon>Hydnaceae</taxon>
        <taxon>Hydnum</taxon>
    </lineage>
</organism>
<feature type="region of interest" description="Disordered" evidence="1">
    <location>
        <begin position="1"/>
        <end position="20"/>
    </location>
</feature>
<evidence type="ECO:0000256" key="1">
    <source>
        <dbReference type="SAM" id="MobiDB-lite"/>
    </source>
</evidence>
<name>A0A9P6BCV2_9AGAM</name>
<sequence length="62" mass="6817">MDWGSDSPTDPSNTHSAPALRYATNELMTYPGPPPPLVPITMHREGQEDEMAMVFLELGMGQ</sequence>
<feature type="compositionally biased region" description="Polar residues" evidence="1">
    <location>
        <begin position="1"/>
        <end position="16"/>
    </location>
</feature>
<dbReference type="EMBL" id="MU128912">
    <property type="protein sequence ID" value="KAF9520426.1"/>
    <property type="molecule type" value="Genomic_DNA"/>
</dbReference>
<dbReference type="AlphaFoldDB" id="A0A9P6BCV2"/>
<gene>
    <name evidence="2" type="ORF">BS47DRAFT_765394</name>
</gene>
<keyword evidence="3" id="KW-1185">Reference proteome</keyword>
<proteinExistence type="predicted"/>
<evidence type="ECO:0000313" key="2">
    <source>
        <dbReference type="EMBL" id="KAF9520426.1"/>
    </source>
</evidence>
<evidence type="ECO:0000313" key="3">
    <source>
        <dbReference type="Proteomes" id="UP000886523"/>
    </source>
</evidence>
<reference evidence="2" key="1">
    <citation type="journal article" date="2020" name="Nat. Commun.">
        <title>Large-scale genome sequencing of mycorrhizal fungi provides insights into the early evolution of symbiotic traits.</title>
        <authorList>
            <person name="Miyauchi S."/>
            <person name="Kiss E."/>
            <person name="Kuo A."/>
            <person name="Drula E."/>
            <person name="Kohler A."/>
            <person name="Sanchez-Garcia M."/>
            <person name="Morin E."/>
            <person name="Andreopoulos B."/>
            <person name="Barry K.W."/>
            <person name="Bonito G."/>
            <person name="Buee M."/>
            <person name="Carver A."/>
            <person name="Chen C."/>
            <person name="Cichocki N."/>
            <person name="Clum A."/>
            <person name="Culley D."/>
            <person name="Crous P.W."/>
            <person name="Fauchery L."/>
            <person name="Girlanda M."/>
            <person name="Hayes R.D."/>
            <person name="Keri Z."/>
            <person name="LaButti K."/>
            <person name="Lipzen A."/>
            <person name="Lombard V."/>
            <person name="Magnuson J."/>
            <person name="Maillard F."/>
            <person name="Murat C."/>
            <person name="Nolan M."/>
            <person name="Ohm R.A."/>
            <person name="Pangilinan J."/>
            <person name="Pereira M.F."/>
            <person name="Perotto S."/>
            <person name="Peter M."/>
            <person name="Pfister S."/>
            <person name="Riley R."/>
            <person name="Sitrit Y."/>
            <person name="Stielow J.B."/>
            <person name="Szollosi G."/>
            <person name="Zifcakova L."/>
            <person name="Stursova M."/>
            <person name="Spatafora J.W."/>
            <person name="Tedersoo L."/>
            <person name="Vaario L.M."/>
            <person name="Yamada A."/>
            <person name="Yan M."/>
            <person name="Wang P."/>
            <person name="Xu J."/>
            <person name="Bruns T."/>
            <person name="Baldrian P."/>
            <person name="Vilgalys R."/>
            <person name="Dunand C."/>
            <person name="Henrissat B."/>
            <person name="Grigoriev I.V."/>
            <person name="Hibbett D."/>
            <person name="Nagy L.G."/>
            <person name="Martin F.M."/>
        </authorList>
    </citation>
    <scope>NUCLEOTIDE SEQUENCE</scope>
    <source>
        <strain evidence="2">UP504</strain>
    </source>
</reference>